<organism evidence="8 9">
    <name type="scientific">Chloropicon primus</name>
    <dbReference type="NCBI Taxonomy" id="1764295"/>
    <lineage>
        <taxon>Eukaryota</taxon>
        <taxon>Viridiplantae</taxon>
        <taxon>Chlorophyta</taxon>
        <taxon>Chloropicophyceae</taxon>
        <taxon>Chloropicales</taxon>
        <taxon>Chloropicaceae</taxon>
        <taxon>Chloropicon</taxon>
    </lineage>
</organism>
<evidence type="ECO:0000256" key="4">
    <source>
        <dbReference type="ARBA" id="ARBA00023069"/>
    </source>
</evidence>
<dbReference type="Gene3D" id="3.80.10.10">
    <property type="entry name" value="Ribonuclease Inhibitor"/>
    <property type="match status" value="2"/>
</dbReference>
<dbReference type="InterPro" id="IPR003591">
    <property type="entry name" value="Leu-rich_rpt_typical-subtyp"/>
</dbReference>
<evidence type="ECO:0000256" key="2">
    <source>
        <dbReference type="ARBA" id="ARBA00022614"/>
    </source>
</evidence>
<dbReference type="STRING" id="1764295.A0A5B8MSA4"/>
<evidence type="ECO:0000313" key="9">
    <source>
        <dbReference type="Proteomes" id="UP000316726"/>
    </source>
</evidence>
<protein>
    <recommendedName>
        <fullName evidence="6">U2A'/phosphoprotein 32 family A C-terminal domain-containing protein</fullName>
    </recommendedName>
</protein>
<name>A0A5B8MSA4_9CHLO</name>
<dbReference type="SMART" id="SM00365">
    <property type="entry name" value="LRR_SD22"/>
    <property type="match status" value="8"/>
</dbReference>
<keyword evidence="9" id="KW-1185">Reference proteome</keyword>
<accession>A0A5B8MSA4</accession>
<dbReference type="EMBL" id="HBHL01010226">
    <property type="protein sequence ID" value="CAD9717960.1"/>
    <property type="molecule type" value="Transcribed_RNA"/>
</dbReference>
<keyword evidence="4" id="KW-0969">Cilium</keyword>
<dbReference type="InterPro" id="IPR032675">
    <property type="entry name" value="LRR_dom_sf"/>
</dbReference>
<dbReference type="SMART" id="SM00369">
    <property type="entry name" value="LRR_TYP"/>
    <property type="match status" value="5"/>
</dbReference>
<comment type="subcellular location">
    <subcellularLocation>
        <location evidence="1">Cytoplasm</location>
        <location evidence="1">Cytoskeleton</location>
        <location evidence="1">Cilium axoneme</location>
    </subcellularLocation>
</comment>
<evidence type="ECO:0000313" key="7">
    <source>
        <dbReference type="EMBL" id="CAD9717960.1"/>
    </source>
</evidence>
<dbReference type="PANTHER" id="PTHR45973:SF9">
    <property type="entry name" value="LEUCINE-RICH REPEAT-CONTAINING PROTEIN 46"/>
    <property type="match status" value="1"/>
</dbReference>
<feature type="domain" description="U2A'/phosphoprotein 32 family A C-terminal" evidence="6">
    <location>
        <begin position="282"/>
        <end position="300"/>
    </location>
</feature>
<reference evidence="8 9" key="1">
    <citation type="submission" date="2018-07" db="EMBL/GenBank/DDBJ databases">
        <title>The complete nuclear genome of the prasinophyte Chloropicon primus (CCMP1205).</title>
        <authorList>
            <person name="Pombert J.-F."/>
            <person name="Otis C."/>
            <person name="Turmel M."/>
            <person name="Lemieux C."/>
        </authorList>
    </citation>
    <scope>NUCLEOTIDE SEQUENCE [LARGE SCALE GENOMIC DNA]</scope>
    <source>
        <strain evidence="8 9">CCMP1205</strain>
    </source>
</reference>
<keyword evidence="2" id="KW-0433">Leucine-rich repeat</keyword>
<dbReference type="OrthoDB" id="266138at2759"/>
<dbReference type="InterPro" id="IPR025875">
    <property type="entry name" value="Leu-rich_rpt_4"/>
</dbReference>
<dbReference type="InterPro" id="IPR050576">
    <property type="entry name" value="Cilia_flagella_integrity"/>
</dbReference>
<dbReference type="InterPro" id="IPR001611">
    <property type="entry name" value="Leu-rich_rpt"/>
</dbReference>
<reference evidence="7" key="2">
    <citation type="submission" date="2021-01" db="EMBL/GenBank/DDBJ databases">
        <authorList>
            <person name="Corre E."/>
            <person name="Pelletier E."/>
            <person name="Niang G."/>
            <person name="Scheremetjew M."/>
            <person name="Finn R."/>
            <person name="Kale V."/>
            <person name="Holt S."/>
            <person name="Cochrane G."/>
            <person name="Meng A."/>
            <person name="Brown T."/>
            <person name="Cohen L."/>
        </authorList>
    </citation>
    <scope>NUCLEOTIDE SEQUENCE</scope>
    <source>
        <strain evidence="7">CCMP1205</strain>
    </source>
</reference>
<evidence type="ECO:0000259" key="6">
    <source>
        <dbReference type="SMART" id="SM00446"/>
    </source>
</evidence>
<dbReference type="GO" id="GO:0005634">
    <property type="term" value="C:nucleus"/>
    <property type="evidence" value="ECO:0007669"/>
    <property type="project" value="UniProtKB-SubCell"/>
</dbReference>
<dbReference type="PROSITE" id="PS51450">
    <property type="entry name" value="LRR"/>
    <property type="match status" value="6"/>
</dbReference>
<keyword evidence="3" id="KW-0677">Repeat</keyword>
<dbReference type="Proteomes" id="UP000316726">
    <property type="component" value="Chromosome 7"/>
</dbReference>
<dbReference type="Pfam" id="PF12799">
    <property type="entry name" value="LRR_4"/>
    <property type="match status" value="2"/>
</dbReference>
<evidence type="ECO:0000256" key="1">
    <source>
        <dbReference type="ARBA" id="ARBA00004430"/>
    </source>
</evidence>
<evidence type="ECO:0000256" key="3">
    <source>
        <dbReference type="ARBA" id="ARBA00022737"/>
    </source>
</evidence>
<gene>
    <name evidence="8" type="ORF">A3770_07p46900</name>
    <name evidence="7" type="ORF">CPRI1469_LOCUS6825</name>
</gene>
<dbReference type="EMBL" id="CP031040">
    <property type="protein sequence ID" value="QDZ22172.1"/>
    <property type="molecule type" value="Genomic_DNA"/>
</dbReference>
<dbReference type="SMART" id="SM00446">
    <property type="entry name" value="LRRcap"/>
    <property type="match status" value="1"/>
</dbReference>
<dbReference type="PANTHER" id="PTHR45973">
    <property type="entry name" value="PROTEIN PHOSPHATASE 1 REGULATORY SUBUNIT SDS22-RELATED"/>
    <property type="match status" value="1"/>
</dbReference>
<evidence type="ECO:0000313" key="8">
    <source>
        <dbReference type="EMBL" id="QDZ22172.1"/>
    </source>
</evidence>
<proteinExistence type="predicted"/>
<evidence type="ECO:0000256" key="5">
    <source>
        <dbReference type="ARBA" id="ARBA00023273"/>
    </source>
</evidence>
<dbReference type="GO" id="GO:0005930">
    <property type="term" value="C:axoneme"/>
    <property type="evidence" value="ECO:0007669"/>
    <property type="project" value="UniProtKB-SubCell"/>
</dbReference>
<keyword evidence="5" id="KW-0966">Cell projection</keyword>
<dbReference type="SUPFAM" id="SSF52058">
    <property type="entry name" value="L domain-like"/>
    <property type="match status" value="1"/>
</dbReference>
<dbReference type="AlphaFoldDB" id="A0A5B8MSA4"/>
<sequence length="306" mass="34773">MSVLDLYGSQLADLTKVEIGDDVEEIDLTENRLKAIDERIVKLEGLKKISFRKNLLGNVEALEDMKSAGVLVEMVLYDNLIKRLPSLHNFKVATKVDFSYNKIRSMELVAKVSDSVEELYLASNKISEIESIEHLSRLTLLELGCNRIRNMERVQALGNLKELWLGKNKIEEVSGLATLTNLTKLSIQNNRLTKIDGLATLANLEELYLSFNGLTKIEGLESLTSLTILDLASNQIKEMEGLETLVKLEDLWLDNNKIKQVQGVETLGELRTLYLEGNPVKREEYRSKVIKWLPKLEKLDMEDLKL</sequence>
<dbReference type="InterPro" id="IPR003603">
    <property type="entry name" value="U2A'_phosphoprotein32A_C"/>
</dbReference>